<dbReference type="AlphaFoldDB" id="A0A8J6N3P8"/>
<dbReference type="EMBL" id="JACNJD010000290">
    <property type="protein sequence ID" value="MBC8178585.1"/>
    <property type="molecule type" value="Genomic_DNA"/>
</dbReference>
<reference evidence="1 2" key="1">
    <citation type="submission" date="2020-08" db="EMBL/GenBank/DDBJ databases">
        <title>Bridging the membrane lipid divide: bacteria of the FCB group superphylum have the potential to synthesize archaeal ether lipids.</title>
        <authorList>
            <person name="Villanueva L."/>
            <person name="Von Meijenfeldt F.A.B."/>
            <person name="Westbye A.B."/>
            <person name="Yadav S."/>
            <person name="Hopmans E.C."/>
            <person name="Dutilh B.E."/>
            <person name="Sinninghe Damste J.S."/>
        </authorList>
    </citation>
    <scope>NUCLEOTIDE SEQUENCE [LARGE SCALE GENOMIC DNA]</scope>
    <source>
        <strain evidence="1">NIOZ-UU27</strain>
    </source>
</reference>
<dbReference type="Proteomes" id="UP000650524">
    <property type="component" value="Unassembled WGS sequence"/>
</dbReference>
<evidence type="ECO:0000313" key="1">
    <source>
        <dbReference type="EMBL" id="MBC8178585.1"/>
    </source>
</evidence>
<name>A0A8J6N3P8_9DELT</name>
<accession>A0A8J6N3P8</accession>
<comment type="caution">
    <text evidence="1">The sequence shown here is derived from an EMBL/GenBank/DDBJ whole genome shotgun (WGS) entry which is preliminary data.</text>
</comment>
<organism evidence="1 2">
    <name type="scientific">Candidatus Desulfacyla euxinica</name>
    <dbReference type="NCBI Taxonomy" id="2841693"/>
    <lineage>
        <taxon>Bacteria</taxon>
        <taxon>Deltaproteobacteria</taxon>
        <taxon>Candidatus Desulfacyla</taxon>
    </lineage>
</organism>
<proteinExistence type="predicted"/>
<sequence length="88" mass="10099">MDQNQIFKQMIDFNKATFDNSFSAMVMVQEQTEKMVSTILDQATWLPEEGNKAINDWIGAYGKGCEDFKNAVNDNFKKVEDFFASSKK</sequence>
<gene>
    <name evidence="1" type="ORF">H8E19_14360</name>
</gene>
<protein>
    <recommendedName>
        <fullName evidence="3">Phasin family protein</fullName>
    </recommendedName>
</protein>
<evidence type="ECO:0008006" key="3">
    <source>
        <dbReference type="Google" id="ProtNLM"/>
    </source>
</evidence>
<evidence type="ECO:0000313" key="2">
    <source>
        <dbReference type="Proteomes" id="UP000650524"/>
    </source>
</evidence>